<evidence type="ECO:0000256" key="3">
    <source>
        <dbReference type="SAM" id="Phobius"/>
    </source>
</evidence>
<dbReference type="Proteomes" id="UP000478052">
    <property type="component" value="Unassembled WGS sequence"/>
</dbReference>
<keyword evidence="3" id="KW-0812">Transmembrane</keyword>
<dbReference type="InterPro" id="IPR036291">
    <property type="entry name" value="NAD(P)-bd_dom_sf"/>
</dbReference>
<dbReference type="Gene3D" id="3.40.50.720">
    <property type="entry name" value="NAD(P)-binding Rossmann-like Domain"/>
    <property type="match status" value="1"/>
</dbReference>
<comment type="caution">
    <text evidence="4">The sequence shown here is derived from an EMBL/GenBank/DDBJ whole genome shotgun (WGS) entry which is preliminary data.</text>
</comment>
<dbReference type="SUPFAM" id="SSF51735">
    <property type="entry name" value="NAD(P)-binding Rossmann-fold domains"/>
    <property type="match status" value="1"/>
</dbReference>
<name>A0A6G0W1X5_APHCR</name>
<reference evidence="4 5" key="1">
    <citation type="submission" date="2019-08" db="EMBL/GenBank/DDBJ databases">
        <title>Whole genome of Aphis craccivora.</title>
        <authorList>
            <person name="Voronova N.V."/>
            <person name="Shulinski R.S."/>
            <person name="Bandarenka Y.V."/>
            <person name="Zhorov D.G."/>
            <person name="Warner D."/>
        </authorList>
    </citation>
    <scope>NUCLEOTIDE SEQUENCE [LARGE SCALE GENOMIC DNA]</scope>
    <source>
        <strain evidence="4">180601</strain>
        <tissue evidence="4">Whole Body</tissue>
    </source>
</reference>
<dbReference type="InterPro" id="IPR002347">
    <property type="entry name" value="SDR_fam"/>
</dbReference>
<keyword evidence="3" id="KW-0472">Membrane</keyword>
<keyword evidence="3" id="KW-1133">Transmembrane helix</keyword>
<gene>
    <name evidence="4" type="ORF">FWK35_00024722</name>
</gene>
<dbReference type="PANTHER" id="PTHR43115">
    <property type="entry name" value="DEHYDROGENASE/REDUCTASE SDR FAMILY MEMBER 11"/>
    <property type="match status" value="1"/>
</dbReference>
<dbReference type="GO" id="GO:0016491">
    <property type="term" value="F:oxidoreductase activity"/>
    <property type="evidence" value="ECO:0007669"/>
    <property type="project" value="UniProtKB-KW"/>
</dbReference>
<evidence type="ECO:0000256" key="1">
    <source>
        <dbReference type="ARBA" id="ARBA00006484"/>
    </source>
</evidence>
<evidence type="ECO:0000313" key="5">
    <source>
        <dbReference type="Proteomes" id="UP000478052"/>
    </source>
</evidence>
<feature type="transmembrane region" description="Helical" evidence="3">
    <location>
        <begin position="21"/>
        <end position="37"/>
    </location>
</feature>
<keyword evidence="5" id="KW-1185">Reference proteome</keyword>
<accession>A0A6G0W1X5</accession>
<dbReference type="AlphaFoldDB" id="A0A6G0W1X5"/>
<feature type="transmembrane region" description="Helical" evidence="3">
    <location>
        <begin position="57"/>
        <end position="74"/>
    </location>
</feature>
<evidence type="ECO:0000313" key="4">
    <source>
        <dbReference type="EMBL" id="KAF0720880.1"/>
    </source>
</evidence>
<evidence type="ECO:0000256" key="2">
    <source>
        <dbReference type="ARBA" id="ARBA00023002"/>
    </source>
</evidence>
<organism evidence="4 5">
    <name type="scientific">Aphis craccivora</name>
    <name type="common">Cowpea aphid</name>
    <dbReference type="NCBI Taxonomy" id="307492"/>
    <lineage>
        <taxon>Eukaryota</taxon>
        <taxon>Metazoa</taxon>
        <taxon>Ecdysozoa</taxon>
        <taxon>Arthropoda</taxon>
        <taxon>Hexapoda</taxon>
        <taxon>Insecta</taxon>
        <taxon>Pterygota</taxon>
        <taxon>Neoptera</taxon>
        <taxon>Paraneoptera</taxon>
        <taxon>Hemiptera</taxon>
        <taxon>Sternorrhyncha</taxon>
        <taxon>Aphidomorpha</taxon>
        <taxon>Aphidoidea</taxon>
        <taxon>Aphididae</taxon>
        <taxon>Aphidini</taxon>
        <taxon>Aphis</taxon>
        <taxon>Aphis</taxon>
    </lineage>
</organism>
<proteinExistence type="inferred from homology"/>
<dbReference type="EMBL" id="VUJU01009384">
    <property type="protein sequence ID" value="KAF0720880.1"/>
    <property type="molecule type" value="Genomic_DNA"/>
</dbReference>
<dbReference type="Pfam" id="PF00106">
    <property type="entry name" value="adh_short"/>
    <property type="match status" value="1"/>
</dbReference>
<comment type="similarity">
    <text evidence="1">Belongs to the short-chain dehydrogenases/reductases (SDR) family.</text>
</comment>
<sequence length="75" mass="8361">MERWNNRVAIVTGASSGIGKAIAIALLKSGMVVVGIARREDLLKDKTNEILTTKSKSIHSFVMFIIIIIKYRILF</sequence>
<keyword evidence="2" id="KW-0560">Oxidoreductase</keyword>
<dbReference type="PANTHER" id="PTHR43115:SF4">
    <property type="entry name" value="DEHYDROGENASE_REDUCTASE SDR FAMILY MEMBER 11"/>
    <property type="match status" value="1"/>
</dbReference>
<protein>
    <submittedName>
        <fullName evidence="4">Farnesol dehydrogenase-like</fullName>
    </submittedName>
</protein>